<evidence type="ECO:0000313" key="3">
    <source>
        <dbReference type="Proteomes" id="UP001303222"/>
    </source>
</evidence>
<feature type="region of interest" description="Disordered" evidence="1">
    <location>
        <begin position="1"/>
        <end position="32"/>
    </location>
</feature>
<dbReference type="Proteomes" id="UP001303222">
    <property type="component" value="Unassembled WGS sequence"/>
</dbReference>
<proteinExistence type="predicted"/>
<reference evidence="2" key="2">
    <citation type="submission" date="2023-06" db="EMBL/GenBank/DDBJ databases">
        <authorList>
            <consortium name="Lawrence Berkeley National Laboratory"/>
            <person name="Mondo S.J."/>
            <person name="Hensen N."/>
            <person name="Bonometti L."/>
            <person name="Westerberg I."/>
            <person name="Brannstrom I.O."/>
            <person name="Guillou S."/>
            <person name="Cros-Aarteil S."/>
            <person name="Calhoun S."/>
            <person name="Haridas S."/>
            <person name="Kuo A."/>
            <person name="Pangilinan J."/>
            <person name="Riley R."/>
            <person name="Labutti K."/>
            <person name="Andreopoulos B."/>
            <person name="Lipzen A."/>
            <person name="Chen C."/>
            <person name="Yanf M."/>
            <person name="Daum C."/>
            <person name="Ng V."/>
            <person name="Clum A."/>
            <person name="Steindorff A."/>
            <person name="Ohm R."/>
            <person name="Martin F."/>
            <person name="Silar P."/>
            <person name="Natvig D."/>
            <person name="Lalanne C."/>
            <person name="Gautier V."/>
            <person name="Ament-Velasquez S.L."/>
            <person name="Kruys A."/>
            <person name="Hutchinson M.I."/>
            <person name="Powell A.J."/>
            <person name="Barry K."/>
            <person name="Miller A.N."/>
            <person name="Grigoriev I.V."/>
            <person name="Debuchy R."/>
            <person name="Gladieux P."/>
            <person name="Thoren M.H."/>
            <person name="Johannesson H."/>
        </authorList>
    </citation>
    <scope>NUCLEOTIDE SEQUENCE</scope>
    <source>
        <strain evidence="2">CBS 626.80</strain>
    </source>
</reference>
<accession>A0AAN6SEQ8</accession>
<reference evidence="2" key="1">
    <citation type="journal article" date="2023" name="Mol. Phylogenet. Evol.">
        <title>Genome-scale phylogeny and comparative genomics of the fungal order Sordariales.</title>
        <authorList>
            <person name="Hensen N."/>
            <person name="Bonometti L."/>
            <person name="Westerberg I."/>
            <person name="Brannstrom I.O."/>
            <person name="Guillou S."/>
            <person name="Cros-Aarteil S."/>
            <person name="Calhoun S."/>
            <person name="Haridas S."/>
            <person name="Kuo A."/>
            <person name="Mondo S."/>
            <person name="Pangilinan J."/>
            <person name="Riley R."/>
            <person name="LaButti K."/>
            <person name="Andreopoulos B."/>
            <person name="Lipzen A."/>
            <person name="Chen C."/>
            <person name="Yan M."/>
            <person name="Daum C."/>
            <person name="Ng V."/>
            <person name="Clum A."/>
            <person name="Steindorff A."/>
            <person name="Ohm R.A."/>
            <person name="Martin F."/>
            <person name="Silar P."/>
            <person name="Natvig D.O."/>
            <person name="Lalanne C."/>
            <person name="Gautier V."/>
            <person name="Ament-Velasquez S.L."/>
            <person name="Kruys A."/>
            <person name="Hutchinson M.I."/>
            <person name="Powell A.J."/>
            <person name="Barry K."/>
            <person name="Miller A.N."/>
            <person name="Grigoriev I.V."/>
            <person name="Debuchy R."/>
            <person name="Gladieux P."/>
            <person name="Hiltunen Thoren M."/>
            <person name="Johannesson H."/>
        </authorList>
    </citation>
    <scope>NUCLEOTIDE SEQUENCE</scope>
    <source>
        <strain evidence="2">CBS 626.80</strain>
    </source>
</reference>
<gene>
    <name evidence="2" type="ORF">QBC32DRAFT_18930</name>
</gene>
<keyword evidence="3" id="KW-1185">Reference proteome</keyword>
<organism evidence="2 3">
    <name type="scientific">Pseudoneurospora amorphoporcata</name>
    <dbReference type="NCBI Taxonomy" id="241081"/>
    <lineage>
        <taxon>Eukaryota</taxon>
        <taxon>Fungi</taxon>
        <taxon>Dikarya</taxon>
        <taxon>Ascomycota</taxon>
        <taxon>Pezizomycotina</taxon>
        <taxon>Sordariomycetes</taxon>
        <taxon>Sordariomycetidae</taxon>
        <taxon>Sordariales</taxon>
        <taxon>Sordariaceae</taxon>
        <taxon>Pseudoneurospora</taxon>
    </lineage>
</organism>
<comment type="caution">
    <text evidence="2">The sequence shown here is derived from an EMBL/GenBank/DDBJ whole genome shotgun (WGS) entry which is preliminary data.</text>
</comment>
<dbReference type="EMBL" id="MU859183">
    <property type="protein sequence ID" value="KAK3950286.1"/>
    <property type="molecule type" value="Genomic_DNA"/>
</dbReference>
<sequence>MGKVKHADVRRGAQQSRSHDVEVLGGSSPPPNVNAIKAPHSPRIPVCKGVSYLAVFAVEAVIHTASRYGVRSPQFESAEEVVRVGTGSTQSAFKTQDGRNKVGYLDGFRRHVSGRLKDVDFTVSKVPGGMSAMRLRQCSTTYLIVTRNLPPEKTNNLDFLHVPGWPLSCPPPLLLMPCTGKVEHESDLWPAPLYC</sequence>
<dbReference type="AlphaFoldDB" id="A0AAN6SEQ8"/>
<protein>
    <submittedName>
        <fullName evidence="2">Uncharacterized protein</fullName>
    </submittedName>
</protein>
<feature type="compositionally biased region" description="Basic and acidic residues" evidence="1">
    <location>
        <begin position="1"/>
        <end position="22"/>
    </location>
</feature>
<evidence type="ECO:0000256" key="1">
    <source>
        <dbReference type="SAM" id="MobiDB-lite"/>
    </source>
</evidence>
<name>A0AAN6SEQ8_9PEZI</name>
<evidence type="ECO:0000313" key="2">
    <source>
        <dbReference type="EMBL" id="KAK3950286.1"/>
    </source>
</evidence>